<reference evidence="3" key="2">
    <citation type="submission" date="2023-05" db="EMBL/GenBank/DDBJ databases">
        <authorList>
            <consortium name="Lawrence Berkeley National Laboratory"/>
            <person name="Steindorff A."/>
            <person name="Hensen N."/>
            <person name="Bonometti L."/>
            <person name="Westerberg I."/>
            <person name="Brannstrom I.O."/>
            <person name="Guillou S."/>
            <person name="Cros-Aarteil S."/>
            <person name="Calhoun S."/>
            <person name="Haridas S."/>
            <person name="Kuo A."/>
            <person name="Mondo S."/>
            <person name="Pangilinan J."/>
            <person name="Riley R."/>
            <person name="Labutti K."/>
            <person name="Andreopoulos B."/>
            <person name="Lipzen A."/>
            <person name="Chen C."/>
            <person name="Yanf M."/>
            <person name="Daum C."/>
            <person name="Ng V."/>
            <person name="Clum A."/>
            <person name="Ohm R."/>
            <person name="Martin F."/>
            <person name="Silar P."/>
            <person name="Natvig D."/>
            <person name="Lalanne C."/>
            <person name="Gautier V."/>
            <person name="Ament-Velasquez S.L."/>
            <person name="Kruys A."/>
            <person name="Hutchinson M.I."/>
            <person name="Powell A.J."/>
            <person name="Barry K."/>
            <person name="Miller A.N."/>
            <person name="Grigoriev I.V."/>
            <person name="Debuchy R."/>
            <person name="Gladieux P."/>
            <person name="Thoren M.H."/>
            <person name="Johannesson H."/>
        </authorList>
    </citation>
    <scope>NUCLEOTIDE SEQUENCE</scope>
    <source>
        <strain evidence="3">CBS 508.74</strain>
    </source>
</reference>
<dbReference type="InterPro" id="IPR007855">
    <property type="entry name" value="RDRP"/>
</dbReference>
<dbReference type="GO" id="GO:0031380">
    <property type="term" value="C:nuclear RNA-directed RNA polymerase complex"/>
    <property type="evidence" value="ECO:0007669"/>
    <property type="project" value="TreeGrafter"/>
</dbReference>
<protein>
    <submittedName>
        <fullName evidence="3">RdRP-domain-containing protein</fullName>
    </submittedName>
</protein>
<feature type="region of interest" description="Disordered" evidence="1">
    <location>
        <begin position="1397"/>
        <end position="1422"/>
    </location>
</feature>
<dbReference type="CDD" id="cd00590">
    <property type="entry name" value="RRM_SF"/>
    <property type="match status" value="1"/>
</dbReference>
<dbReference type="GO" id="GO:0030422">
    <property type="term" value="P:siRNA processing"/>
    <property type="evidence" value="ECO:0007669"/>
    <property type="project" value="TreeGrafter"/>
</dbReference>
<dbReference type="Gene3D" id="3.30.70.330">
    <property type="match status" value="1"/>
</dbReference>
<reference evidence="3" key="1">
    <citation type="journal article" date="2023" name="Mol. Phylogenet. Evol.">
        <title>Genome-scale phylogeny and comparative genomics of the fungal order Sordariales.</title>
        <authorList>
            <person name="Hensen N."/>
            <person name="Bonometti L."/>
            <person name="Westerberg I."/>
            <person name="Brannstrom I.O."/>
            <person name="Guillou S."/>
            <person name="Cros-Aarteil S."/>
            <person name="Calhoun S."/>
            <person name="Haridas S."/>
            <person name="Kuo A."/>
            <person name="Mondo S."/>
            <person name="Pangilinan J."/>
            <person name="Riley R."/>
            <person name="LaButti K."/>
            <person name="Andreopoulos B."/>
            <person name="Lipzen A."/>
            <person name="Chen C."/>
            <person name="Yan M."/>
            <person name="Daum C."/>
            <person name="Ng V."/>
            <person name="Clum A."/>
            <person name="Steindorff A."/>
            <person name="Ohm R.A."/>
            <person name="Martin F."/>
            <person name="Silar P."/>
            <person name="Natvig D.O."/>
            <person name="Lalanne C."/>
            <person name="Gautier V."/>
            <person name="Ament-Velasquez S.L."/>
            <person name="Kruys A."/>
            <person name="Hutchinson M.I."/>
            <person name="Powell A.J."/>
            <person name="Barry K."/>
            <person name="Miller A.N."/>
            <person name="Grigoriev I.V."/>
            <person name="Debuchy R."/>
            <person name="Gladieux P."/>
            <person name="Hiltunen Thoren M."/>
            <person name="Johannesson H."/>
        </authorList>
    </citation>
    <scope>NUCLEOTIDE SEQUENCE</scope>
    <source>
        <strain evidence="3">CBS 508.74</strain>
    </source>
</reference>
<name>A0AAN6TMW3_9PEZI</name>
<evidence type="ECO:0000313" key="3">
    <source>
        <dbReference type="EMBL" id="KAK4117452.1"/>
    </source>
</evidence>
<sequence>MILPERSSLKSTTILIKGLPARTTIWDIRQFFGQYGNVVFVELSDSSRGNARTSKVRFEPPPRDTSFFQQGFCSFRIGNTMFRVSIEFSGPSSEDDTLQTPLGNPCPSSLSFLPKKFTFGVLTQPTEFMPKKAIEPVNFGHGLKLTADFRRKKLAIYFPLRVEYELQQYRIEIRFGNIKTIHRAGIDGDLTALVIVVHDPPLVWNKQLDVEGEGWTDRLFWAEEELWHRSVEVRAASAPLRTEPVSIQEQENVINFGRWTTYWVDLDKTSQEQWSVIETHLRDWNIKTKLDVNFTQIANKDPELWAILAEPPTTLSTGTSSSWSEDLALLDRTTYISLPFDVRYQLEVCISRGILSEFNIERKFLEKLLELATHDSSNSSRARLVLEYAADRGEHIYNPMALFEDQAALTYYPSTLHIPDYCALVRKVTVTPTRVYFNTPTVETTNRVVRHYKHVQEFFLRVQFTDELLKGRVRAHDTERYDEVFIRVYRVLAQGIRMGKWHWNFLAFGNSQVRENGAFFFCQPEGAHDNSAVTCDSIRQWMGNFSHISVVAKLAARLGQCFSTTRLLTCISSPKIVKIADVERNQFCFTDGVGKISPVLGLLVSDAWGLPSAPSAFQFRMGGCKGVLVTWPEVKGTEVHIRPSQEKFPAEYNGLEIIRCSQFACAALNRQTILILSCLGVPDDVFTGMMQEQLASYDTAMTDKNKAVELLSLYVDENMTTTTIARMVKNGFMESNDPFFRTVLQLWRSWSIKALKEKARLIVDNGAFVLGGVDETGTLRGYSEMTAGRKEVSQDELPQIFLQVPDPKDRDAYKVVTGVCIVGRNPSLHPGDIRVVEAVDVPELRHIKNVVLFPLTGDRDVPSMCSGGDLDGDDFFVIWDSALIPREWGHPPMNYTAPEPLRESQATIMSSIASFFVLFMKNDRLPLIAHAHLATADYEAEGPKHRKCLQLAELHSTAVDYVKTGVPARWDKNLDPRRFPHFMEKPKAKSYHSTSVLGKLYDMVDKKAFDCNENYRLPFDDRILKRYQLSNDKLRDARKIKSQYDIAMRRIMGQFEIRTEFEVWTTFVLSKPRVGTDYKVQEKVGREASGLRQQFRNLCVKAAGGRDIEILGPFIAAMYRVTWEELRIALYEARQPHVRPDGTVGLRRITARSMPLISFPWLFPDELGKIATGSDSEFHLINLGPRPPTADPQTKANRDQVGLLGDDGLVSMDYTRTSDGQIFHRGEVLQLFRHAEDDDDAEGADFNAGVVVSDLSGDSELEPEPEAGPTLESDQGSRPPDETVSINTDSADREEDLLFLEVVKEQKSGESSGSLAASLFGQTSGGVQGPSSPHPVEAGGDVPDLLTFSPVRETTKTGEDVDAGCYSSTCLSPVRSGAREQKQTTGVVQLSARRPGTITERVATPTSSSGSSQSHGEMSTPSRVISLPASEACSQDARFGSSGAPRPETPVLRGMNPIGQEVNASTLLTIGREDESSGSEVEYEEEIVEVEVETAMERAARFA</sequence>
<feature type="region of interest" description="Disordered" evidence="1">
    <location>
        <begin position="1256"/>
        <end position="1291"/>
    </location>
</feature>
<dbReference type="GO" id="GO:0003723">
    <property type="term" value="F:RNA binding"/>
    <property type="evidence" value="ECO:0007669"/>
    <property type="project" value="UniProtKB-KW"/>
</dbReference>
<dbReference type="RefSeq" id="XP_064675022.1">
    <property type="nucleotide sequence ID" value="XM_064817215.1"/>
</dbReference>
<dbReference type="SUPFAM" id="SSF54928">
    <property type="entry name" value="RNA-binding domain, RBD"/>
    <property type="match status" value="1"/>
</dbReference>
<feature type="domain" description="RDRP core" evidence="2">
    <location>
        <begin position="430"/>
        <end position="1004"/>
    </location>
</feature>
<dbReference type="GeneID" id="89941340"/>
<gene>
    <name evidence="3" type="ORF">N656DRAFT_793929</name>
</gene>
<dbReference type="EMBL" id="MU853332">
    <property type="protein sequence ID" value="KAK4117452.1"/>
    <property type="molecule type" value="Genomic_DNA"/>
</dbReference>
<feature type="compositionally biased region" description="Low complexity" evidence="1">
    <location>
        <begin position="1310"/>
        <end position="1319"/>
    </location>
</feature>
<organism evidence="3 4">
    <name type="scientific">Canariomyces notabilis</name>
    <dbReference type="NCBI Taxonomy" id="2074819"/>
    <lineage>
        <taxon>Eukaryota</taxon>
        <taxon>Fungi</taxon>
        <taxon>Dikarya</taxon>
        <taxon>Ascomycota</taxon>
        <taxon>Pezizomycotina</taxon>
        <taxon>Sordariomycetes</taxon>
        <taxon>Sordariomycetidae</taxon>
        <taxon>Sordariales</taxon>
        <taxon>Chaetomiaceae</taxon>
        <taxon>Canariomyces</taxon>
    </lineage>
</organism>
<proteinExistence type="predicted"/>
<comment type="caution">
    <text evidence="3">The sequence shown here is derived from an EMBL/GenBank/DDBJ whole genome shotgun (WGS) entry which is preliminary data.</text>
</comment>
<dbReference type="PANTHER" id="PTHR23079:SF55">
    <property type="entry name" value="RNA-DIRECTED RNA POLYMERASE"/>
    <property type="match status" value="1"/>
</dbReference>
<feature type="region of interest" description="Disordered" evidence="1">
    <location>
        <begin position="1310"/>
        <end position="1340"/>
    </location>
</feature>
<dbReference type="InterPro" id="IPR035979">
    <property type="entry name" value="RBD_domain_sf"/>
</dbReference>
<accession>A0AAN6TMW3</accession>
<dbReference type="Proteomes" id="UP001302812">
    <property type="component" value="Unassembled WGS sequence"/>
</dbReference>
<evidence type="ECO:0000313" key="4">
    <source>
        <dbReference type="Proteomes" id="UP001302812"/>
    </source>
</evidence>
<dbReference type="InterPro" id="IPR012677">
    <property type="entry name" value="Nucleotide-bd_a/b_plait_sf"/>
</dbReference>
<dbReference type="Pfam" id="PF05183">
    <property type="entry name" value="RdRP"/>
    <property type="match status" value="1"/>
</dbReference>
<dbReference type="InterPro" id="IPR057596">
    <property type="entry name" value="RDRP_core"/>
</dbReference>
<feature type="region of interest" description="Disordered" evidence="1">
    <location>
        <begin position="1435"/>
        <end position="1460"/>
    </location>
</feature>
<evidence type="ECO:0000256" key="1">
    <source>
        <dbReference type="SAM" id="MobiDB-lite"/>
    </source>
</evidence>
<dbReference type="PANTHER" id="PTHR23079">
    <property type="entry name" value="RNA-DEPENDENT RNA POLYMERASE"/>
    <property type="match status" value="1"/>
</dbReference>
<evidence type="ECO:0000259" key="2">
    <source>
        <dbReference type="Pfam" id="PF05183"/>
    </source>
</evidence>
<keyword evidence="4" id="KW-1185">Reference proteome</keyword>
<dbReference type="GO" id="GO:0003968">
    <property type="term" value="F:RNA-directed RNA polymerase activity"/>
    <property type="evidence" value="ECO:0007669"/>
    <property type="project" value="UniProtKB-KW"/>
</dbReference>